<reference evidence="1" key="1">
    <citation type="submission" date="2022-11" db="EMBL/GenBank/DDBJ databases">
        <title>Genome Sequence of Boeremia exigua.</title>
        <authorList>
            <person name="Buettner E."/>
        </authorList>
    </citation>
    <scope>NUCLEOTIDE SEQUENCE</scope>
    <source>
        <strain evidence="1">CU02</strain>
    </source>
</reference>
<accession>A0ACC2ITF3</accession>
<sequence>MKTPSKDVRTQKPSGPHLKINMPKAEAPSKVTKRSSKPRLKINLPKRPQKEEQLTPSVQETTTSDGTMSGRASPSPARTLSPVNTDSESEKEVHEEDEIYNAAWILYRMAHSKQGWGGKNERK</sequence>
<dbReference type="EMBL" id="JAPHNI010000022">
    <property type="protein sequence ID" value="KAJ8118348.1"/>
    <property type="molecule type" value="Genomic_DNA"/>
</dbReference>
<proteinExistence type="predicted"/>
<name>A0ACC2ITF3_9PLEO</name>
<dbReference type="Proteomes" id="UP001153331">
    <property type="component" value="Unassembled WGS sequence"/>
</dbReference>
<keyword evidence="2" id="KW-1185">Reference proteome</keyword>
<protein>
    <submittedName>
        <fullName evidence="1">Uncharacterized protein</fullName>
    </submittedName>
</protein>
<organism evidence="1 2">
    <name type="scientific">Boeremia exigua</name>
    <dbReference type="NCBI Taxonomy" id="749465"/>
    <lineage>
        <taxon>Eukaryota</taxon>
        <taxon>Fungi</taxon>
        <taxon>Dikarya</taxon>
        <taxon>Ascomycota</taxon>
        <taxon>Pezizomycotina</taxon>
        <taxon>Dothideomycetes</taxon>
        <taxon>Pleosporomycetidae</taxon>
        <taxon>Pleosporales</taxon>
        <taxon>Pleosporineae</taxon>
        <taxon>Didymellaceae</taxon>
        <taxon>Boeremia</taxon>
    </lineage>
</organism>
<gene>
    <name evidence="1" type="ORF">OPT61_g672</name>
</gene>
<evidence type="ECO:0000313" key="2">
    <source>
        <dbReference type="Proteomes" id="UP001153331"/>
    </source>
</evidence>
<comment type="caution">
    <text evidence="1">The sequence shown here is derived from an EMBL/GenBank/DDBJ whole genome shotgun (WGS) entry which is preliminary data.</text>
</comment>
<evidence type="ECO:0000313" key="1">
    <source>
        <dbReference type="EMBL" id="KAJ8118348.1"/>
    </source>
</evidence>